<name>A0A485LMN8_9STRA</name>
<dbReference type="InterPro" id="IPR052228">
    <property type="entry name" value="Sec_Metab_Biosynth_Oxidored"/>
</dbReference>
<evidence type="ECO:0000313" key="4">
    <source>
        <dbReference type="Proteomes" id="UP000332933"/>
    </source>
</evidence>
<keyword evidence="1" id="KW-0560">Oxidoreductase</keyword>
<proteinExistence type="predicted"/>
<reference evidence="2" key="2">
    <citation type="submission" date="2019-06" db="EMBL/GenBank/DDBJ databases">
        <title>Genomics analysis of Aphanomyces spp. identifies a new class of oomycete effector associated with host adaptation.</title>
        <authorList>
            <person name="Gaulin E."/>
        </authorList>
    </citation>
    <scope>NUCLEOTIDE SEQUENCE</scope>
    <source>
        <strain evidence="2">CBS 578.67</strain>
    </source>
</reference>
<dbReference type="Proteomes" id="UP000332933">
    <property type="component" value="Unassembled WGS sequence"/>
</dbReference>
<dbReference type="PRINTS" id="PR00081">
    <property type="entry name" value="GDHRDH"/>
</dbReference>
<dbReference type="Pfam" id="PF00106">
    <property type="entry name" value="adh_short"/>
    <property type="match status" value="1"/>
</dbReference>
<reference evidence="3 4" key="1">
    <citation type="submission" date="2019-03" db="EMBL/GenBank/DDBJ databases">
        <authorList>
            <person name="Gaulin E."/>
            <person name="Dumas B."/>
        </authorList>
    </citation>
    <scope>NUCLEOTIDE SEQUENCE [LARGE SCALE GENOMIC DNA]</scope>
    <source>
        <strain evidence="3">CBS 568.67</strain>
    </source>
</reference>
<dbReference type="PANTHER" id="PTHR47534">
    <property type="entry name" value="YALI0E05731P"/>
    <property type="match status" value="1"/>
</dbReference>
<sequence length="326" mass="35266">MSARRSFLSISAPLVLAIAVFTAYSSHSSNMRLQALKAKNANAFFPGQTVLLVGATSGIGEAMARRLAQAKFNVVVAGRSVERGNAVVAALAAAHPDGAHRFVPLDAQYVRNIRGLSHEVPQIDKLVFTQGIATIQGRTPTSEGIDQKMALHYYGRMALIQEFLPLLRESRQSPRVLSVFSAGVHKSYDGLRDDPEMTSSYTLQNAANAAGFYNDLMLDAWSVDPANAAIAFGHAAPGIVATNWGTEMPWVIRALLKPLKAVFAKSANESAEFMCDFLLDPAVAPGQLHLIDQYGQPAARTELHTDAARDFIRQHTEALLDRVATP</sequence>
<dbReference type="EMBL" id="VJMH01007205">
    <property type="protein sequence ID" value="KAF0685259.1"/>
    <property type="molecule type" value="Genomic_DNA"/>
</dbReference>
<evidence type="ECO:0000313" key="2">
    <source>
        <dbReference type="EMBL" id="KAF0685259.1"/>
    </source>
</evidence>
<evidence type="ECO:0000256" key="1">
    <source>
        <dbReference type="ARBA" id="ARBA00023002"/>
    </source>
</evidence>
<organism evidence="3 4">
    <name type="scientific">Aphanomyces stellatus</name>
    <dbReference type="NCBI Taxonomy" id="120398"/>
    <lineage>
        <taxon>Eukaryota</taxon>
        <taxon>Sar</taxon>
        <taxon>Stramenopiles</taxon>
        <taxon>Oomycota</taxon>
        <taxon>Saprolegniomycetes</taxon>
        <taxon>Saprolegniales</taxon>
        <taxon>Verrucalvaceae</taxon>
        <taxon>Aphanomyces</taxon>
    </lineage>
</organism>
<dbReference type="Gene3D" id="3.40.50.720">
    <property type="entry name" value="NAD(P)-binding Rossmann-like Domain"/>
    <property type="match status" value="1"/>
</dbReference>
<dbReference type="InterPro" id="IPR036291">
    <property type="entry name" value="NAD(P)-bd_dom_sf"/>
</dbReference>
<keyword evidence="4" id="KW-1185">Reference proteome</keyword>
<accession>A0A485LMN8</accession>
<dbReference type="GO" id="GO:0016491">
    <property type="term" value="F:oxidoreductase activity"/>
    <property type="evidence" value="ECO:0007669"/>
    <property type="project" value="UniProtKB-KW"/>
</dbReference>
<dbReference type="AlphaFoldDB" id="A0A485LMN8"/>
<gene>
    <name evidence="3" type="primary">Aste57867_22821</name>
    <name evidence="2" type="ORF">As57867_022751</name>
    <name evidence="3" type="ORF">ASTE57867_22821</name>
</gene>
<evidence type="ECO:0000313" key="3">
    <source>
        <dbReference type="EMBL" id="VFT99472.1"/>
    </source>
</evidence>
<dbReference type="SUPFAM" id="SSF51735">
    <property type="entry name" value="NAD(P)-binding Rossmann-fold domains"/>
    <property type="match status" value="1"/>
</dbReference>
<dbReference type="InterPro" id="IPR002347">
    <property type="entry name" value="SDR_fam"/>
</dbReference>
<dbReference type="OrthoDB" id="2898509at2759"/>
<dbReference type="PANTHER" id="PTHR47534:SF3">
    <property type="entry name" value="ALCOHOL DEHYDROGENASE-LIKE C-TERMINAL DOMAIN-CONTAINING PROTEIN"/>
    <property type="match status" value="1"/>
</dbReference>
<dbReference type="EMBL" id="CAADRA010007231">
    <property type="protein sequence ID" value="VFT99472.1"/>
    <property type="molecule type" value="Genomic_DNA"/>
</dbReference>
<protein>
    <submittedName>
        <fullName evidence="3">Aste57867_22821 protein</fullName>
    </submittedName>
</protein>